<dbReference type="PANTHER" id="PTHR43804:SF7">
    <property type="entry name" value="LD18447P"/>
    <property type="match status" value="1"/>
</dbReference>
<dbReference type="Pfam" id="PF00472">
    <property type="entry name" value="RF-1"/>
    <property type="match status" value="1"/>
</dbReference>
<evidence type="ECO:0000256" key="2">
    <source>
        <dbReference type="ARBA" id="ARBA00004496"/>
    </source>
</evidence>
<dbReference type="InterPro" id="IPR000352">
    <property type="entry name" value="Pep_chain_release_fac_I"/>
</dbReference>
<feature type="region of interest" description="Disordered" evidence="10">
    <location>
        <begin position="280"/>
        <end position="301"/>
    </location>
</feature>
<gene>
    <name evidence="7" type="primary">prfA</name>
    <name evidence="12" type="ORF">HK12_00670</name>
</gene>
<evidence type="ECO:0000313" key="13">
    <source>
        <dbReference type="Proteomes" id="UP000194639"/>
    </source>
</evidence>
<evidence type="ECO:0000259" key="11">
    <source>
        <dbReference type="PROSITE" id="PS00745"/>
    </source>
</evidence>
<dbReference type="InterPro" id="IPR004373">
    <property type="entry name" value="RF-1"/>
</dbReference>
<dbReference type="Proteomes" id="UP000194639">
    <property type="component" value="Unassembled WGS sequence"/>
</dbReference>
<dbReference type="GO" id="GO:0016149">
    <property type="term" value="F:translation release factor activity, codon specific"/>
    <property type="evidence" value="ECO:0007669"/>
    <property type="project" value="UniProtKB-UniRule"/>
</dbReference>
<evidence type="ECO:0000256" key="1">
    <source>
        <dbReference type="ARBA" id="ARBA00002986"/>
    </source>
</evidence>
<dbReference type="NCBIfam" id="TIGR00019">
    <property type="entry name" value="prfA"/>
    <property type="match status" value="1"/>
</dbReference>
<feature type="coiled-coil region" evidence="9">
    <location>
        <begin position="43"/>
        <end position="90"/>
    </location>
</feature>
<keyword evidence="6 7" id="KW-0648">Protein biosynthesis</keyword>
<dbReference type="PROSITE" id="PS00745">
    <property type="entry name" value="RF_PROK_I"/>
    <property type="match status" value="1"/>
</dbReference>
<evidence type="ECO:0000256" key="7">
    <source>
        <dbReference type="HAMAP-Rule" id="MF_00093"/>
    </source>
</evidence>
<organism evidence="12 13">
    <name type="scientific">Acetobacter orientalis</name>
    <dbReference type="NCBI Taxonomy" id="146474"/>
    <lineage>
        <taxon>Bacteria</taxon>
        <taxon>Pseudomonadati</taxon>
        <taxon>Pseudomonadota</taxon>
        <taxon>Alphaproteobacteria</taxon>
        <taxon>Acetobacterales</taxon>
        <taxon>Acetobacteraceae</taxon>
        <taxon>Acetobacter</taxon>
    </lineage>
</organism>
<dbReference type="HAMAP" id="MF_00093">
    <property type="entry name" value="Rel_fac_1"/>
    <property type="match status" value="1"/>
</dbReference>
<evidence type="ECO:0000256" key="4">
    <source>
        <dbReference type="ARBA" id="ARBA00022481"/>
    </source>
</evidence>
<feature type="domain" description="Prokaryotic-type class I peptide chain release factors" evidence="11">
    <location>
        <begin position="222"/>
        <end position="238"/>
    </location>
</feature>
<dbReference type="FunFam" id="3.30.70.1660:FF:000002">
    <property type="entry name" value="Peptide chain release factor 1"/>
    <property type="match status" value="1"/>
</dbReference>
<dbReference type="EMBL" id="JOMO01000011">
    <property type="protein sequence ID" value="OUI84448.1"/>
    <property type="molecule type" value="Genomic_DNA"/>
</dbReference>
<feature type="modified residue" description="N5-methylglutamine" evidence="7">
    <location>
        <position position="229"/>
    </location>
</feature>
<evidence type="ECO:0000256" key="10">
    <source>
        <dbReference type="SAM" id="MobiDB-lite"/>
    </source>
</evidence>
<comment type="subcellular location">
    <subcellularLocation>
        <location evidence="2 7">Cytoplasm</location>
    </subcellularLocation>
</comment>
<keyword evidence="5 7" id="KW-0963">Cytoplasm</keyword>
<evidence type="ECO:0000256" key="3">
    <source>
        <dbReference type="ARBA" id="ARBA00010835"/>
    </source>
</evidence>
<dbReference type="PANTHER" id="PTHR43804">
    <property type="entry name" value="LD18447P"/>
    <property type="match status" value="1"/>
</dbReference>
<proteinExistence type="inferred from homology"/>
<sequence length="352" mass="39126">MTLDERLDRIVSRSLELEALLASGISGEAFTQASREYAEIEPVVAHINALRQAEQEAAQAELLLADPEMKELAEGELADIRERLPELSQNVRLAMLPRDAADERSAILEIRPAAGGDEAALFAAELFDLYRRYADLRGWRFSIMDYSDSELGGLREGIAEITGKGVFARLKYESGVHRVQRVPATESQGRIHTSTVTVAVLPEAEEVDVTIDETDLRIDVYRASGAGGQHVNKTESAVRITHMPSGIVVAMQEEKSQHKNRAKAMKILRARLYEQERAQAHASRAADRKSQVGTGDRSERIRTYNFPQGRVTDHRVNLTLYKLDKVMLGDIDEFVDALTQEEQAALLAAEGF</sequence>
<name>A0A252A4T9_9PROT</name>
<comment type="PTM">
    <text evidence="7">Methylated by PrmC. Methylation increases the termination efficiency of RF1.</text>
</comment>
<dbReference type="Gene3D" id="3.30.160.20">
    <property type="match status" value="1"/>
</dbReference>
<evidence type="ECO:0000256" key="9">
    <source>
        <dbReference type="SAM" id="Coils"/>
    </source>
</evidence>
<evidence type="ECO:0000256" key="5">
    <source>
        <dbReference type="ARBA" id="ARBA00022490"/>
    </source>
</evidence>
<comment type="similarity">
    <text evidence="3 7">Belongs to the prokaryotic/mitochondrial release factor family.</text>
</comment>
<dbReference type="InterPro" id="IPR050057">
    <property type="entry name" value="Prokaryotic/Mito_RF"/>
</dbReference>
<dbReference type="InterPro" id="IPR045853">
    <property type="entry name" value="Pep_chain_release_fac_I_sf"/>
</dbReference>
<dbReference type="Pfam" id="PF03462">
    <property type="entry name" value="PCRF"/>
    <property type="match status" value="1"/>
</dbReference>
<dbReference type="FunFam" id="3.30.70.1660:FF:000004">
    <property type="entry name" value="Peptide chain release factor 1"/>
    <property type="match status" value="1"/>
</dbReference>
<comment type="caution">
    <text evidence="12">The sequence shown here is derived from an EMBL/GenBank/DDBJ whole genome shotgun (WGS) entry which is preliminary data.</text>
</comment>
<dbReference type="RefSeq" id="WP_086551802.1">
    <property type="nucleotide sequence ID" value="NZ_CALGIZ010000030.1"/>
</dbReference>
<keyword evidence="9" id="KW-0175">Coiled coil</keyword>
<protein>
    <recommendedName>
        <fullName evidence="7 8">Peptide chain release factor 1</fullName>
        <shortName evidence="7">RF-1</shortName>
    </recommendedName>
</protein>
<dbReference type="NCBIfam" id="NF001859">
    <property type="entry name" value="PRK00591.1"/>
    <property type="match status" value="1"/>
</dbReference>
<dbReference type="SUPFAM" id="SSF75620">
    <property type="entry name" value="Release factor"/>
    <property type="match status" value="1"/>
</dbReference>
<accession>A0A252A4T9</accession>
<evidence type="ECO:0000256" key="6">
    <source>
        <dbReference type="ARBA" id="ARBA00022917"/>
    </source>
</evidence>
<dbReference type="GO" id="GO:0005829">
    <property type="term" value="C:cytosol"/>
    <property type="evidence" value="ECO:0007669"/>
    <property type="project" value="UniProtKB-ARBA"/>
</dbReference>
<comment type="function">
    <text evidence="1 7">Peptide chain release factor 1 directs the termination of translation in response to the peptide chain termination codons UAG and UAA.</text>
</comment>
<dbReference type="AlphaFoldDB" id="A0A252A4T9"/>
<dbReference type="SMART" id="SM00937">
    <property type="entry name" value="PCRF"/>
    <property type="match status" value="1"/>
</dbReference>
<keyword evidence="4 7" id="KW-0488">Methylation</keyword>
<reference evidence="12 13" key="1">
    <citation type="submission" date="2014-06" db="EMBL/GenBank/DDBJ databases">
        <authorList>
            <person name="Ju J."/>
            <person name="Zhang J."/>
        </authorList>
    </citation>
    <scope>NUCLEOTIDE SEQUENCE [LARGE SCALE GENOMIC DNA]</scope>
    <source>
        <strain evidence="12">DmW_045</strain>
    </source>
</reference>
<dbReference type="Gene3D" id="6.10.140.1950">
    <property type="match status" value="1"/>
</dbReference>
<evidence type="ECO:0000313" key="12">
    <source>
        <dbReference type="EMBL" id="OUI84448.1"/>
    </source>
</evidence>
<dbReference type="InterPro" id="IPR005139">
    <property type="entry name" value="PCRF"/>
</dbReference>
<dbReference type="FunFam" id="3.30.160.20:FF:000004">
    <property type="entry name" value="Peptide chain release factor 1"/>
    <property type="match status" value="1"/>
</dbReference>
<evidence type="ECO:0000256" key="8">
    <source>
        <dbReference type="NCBIfam" id="TIGR00019"/>
    </source>
</evidence>
<dbReference type="Gene3D" id="3.30.70.1660">
    <property type="match status" value="2"/>
</dbReference>